<reference evidence="2" key="1">
    <citation type="submission" date="2023-06" db="EMBL/GenBank/DDBJ databases">
        <title>Multi-omics analyses reveal the molecular pathogenesis toolkit of Lasiodiplodia hormozganensis, a cross-kingdom pathogen.</title>
        <authorList>
            <person name="Felix C."/>
            <person name="Meneses R."/>
            <person name="Goncalves M.F.M."/>
            <person name="Tilleman L."/>
            <person name="Duarte A.S."/>
            <person name="Jorrin-Novo J.V."/>
            <person name="Van De Peer Y."/>
            <person name="Deforce D."/>
            <person name="Van Nieuwerburgh F."/>
            <person name="Esteves A.C."/>
            <person name="Alves A."/>
        </authorList>
    </citation>
    <scope>NUCLEOTIDE SEQUENCE</scope>
    <source>
        <strain evidence="2">CBS 339.90</strain>
    </source>
</reference>
<accession>A0AA39XP50</accession>
<dbReference type="AlphaFoldDB" id="A0AA39XP50"/>
<gene>
    <name evidence="2" type="ORF">DIS24_g10611</name>
</gene>
<feature type="chain" id="PRO_5041208578" evidence="1">
    <location>
        <begin position="21"/>
        <end position="129"/>
    </location>
</feature>
<protein>
    <submittedName>
        <fullName evidence="2">Uncharacterized protein</fullName>
    </submittedName>
</protein>
<sequence>MFFLTFVSLFLCCAASPTTSFTTLSFNDTVVDTHRGLDKRSPGGIFITTDINWGGTTGYAIQPFDVCIRLDPPWYHTISSFGPDQGNAAVVYEDYDCSVLGPTINYPGYGNLLDIGWNDRIGSFIVKAV</sequence>
<evidence type="ECO:0000313" key="2">
    <source>
        <dbReference type="EMBL" id="KAK0637633.1"/>
    </source>
</evidence>
<keyword evidence="1" id="KW-0732">Signal</keyword>
<evidence type="ECO:0000313" key="3">
    <source>
        <dbReference type="Proteomes" id="UP001175001"/>
    </source>
</evidence>
<comment type="caution">
    <text evidence="2">The sequence shown here is derived from an EMBL/GenBank/DDBJ whole genome shotgun (WGS) entry which is preliminary data.</text>
</comment>
<dbReference type="EMBL" id="JAUJDW010000119">
    <property type="protein sequence ID" value="KAK0637633.1"/>
    <property type="molecule type" value="Genomic_DNA"/>
</dbReference>
<name>A0AA39XP50_9PEZI</name>
<feature type="signal peptide" evidence="1">
    <location>
        <begin position="1"/>
        <end position="20"/>
    </location>
</feature>
<evidence type="ECO:0000256" key="1">
    <source>
        <dbReference type="SAM" id="SignalP"/>
    </source>
</evidence>
<keyword evidence="3" id="KW-1185">Reference proteome</keyword>
<dbReference type="Gene3D" id="2.60.20.10">
    <property type="entry name" value="Crystallins"/>
    <property type="match status" value="1"/>
</dbReference>
<proteinExistence type="predicted"/>
<dbReference type="Proteomes" id="UP001175001">
    <property type="component" value="Unassembled WGS sequence"/>
</dbReference>
<organism evidence="2 3">
    <name type="scientific">Lasiodiplodia hormozganensis</name>
    <dbReference type="NCBI Taxonomy" id="869390"/>
    <lineage>
        <taxon>Eukaryota</taxon>
        <taxon>Fungi</taxon>
        <taxon>Dikarya</taxon>
        <taxon>Ascomycota</taxon>
        <taxon>Pezizomycotina</taxon>
        <taxon>Dothideomycetes</taxon>
        <taxon>Dothideomycetes incertae sedis</taxon>
        <taxon>Botryosphaeriales</taxon>
        <taxon>Botryosphaeriaceae</taxon>
        <taxon>Lasiodiplodia</taxon>
    </lineage>
</organism>